<dbReference type="PANTHER" id="PTHR32322:SF2">
    <property type="entry name" value="EAMA DOMAIN-CONTAINING PROTEIN"/>
    <property type="match status" value="1"/>
</dbReference>
<keyword evidence="3 6" id="KW-0812">Transmembrane</keyword>
<feature type="transmembrane region" description="Helical" evidence="6">
    <location>
        <begin position="143"/>
        <end position="165"/>
    </location>
</feature>
<dbReference type="GO" id="GO:0016020">
    <property type="term" value="C:membrane"/>
    <property type="evidence" value="ECO:0007669"/>
    <property type="project" value="UniProtKB-SubCell"/>
</dbReference>
<keyword evidence="4 6" id="KW-1133">Transmembrane helix</keyword>
<sequence>MNKPLTLLIMTGILLGATLPVARLASGAGWSPIPFTFWAALGSGLILLIAGRRGRMLLSAHVAKYSLIAGILGVALPNSLAFVVMPGLGTTTTSLAYTLPPLFTYAFGWMAGMERYRASRLAGVLLGMAGAGLLVLGKPAHQAAPGAEVLLALGIPLSVAAGNVYRKRYLPEGYDAPTLAGSMLVAGAAALLPLLLASDPGPGGSTDWPLVLLQCTFTSLGYLVYFRFQKVADPVYFSQLGYVMSATGVLGGVLLFGEKLTPWMPVAVAVIAAGVVLVNRRPAQALA</sequence>
<evidence type="ECO:0000313" key="8">
    <source>
        <dbReference type="EMBL" id="OWW20963.1"/>
    </source>
</evidence>
<feature type="transmembrane region" description="Helical" evidence="6">
    <location>
        <begin position="118"/>
        <end position="137"/>
    </location>
</feature>
<dbReference type="AlphaFoldDB" id="A0A254TK33"/>
<dbReference type="PANTHER" id="PTHR32322">
    <property type="entry name" value="INNER MEMBRANE TRANSPORTER"/>
    <property type="match status" value="1"/>
</dbReference>
<protein>
    <recommendedName>
        <fullName evidence="7">EamA domain-containing protein</fullName>
    </recommendedName>
</protein>
<comment type="caution">
    <text evidence="8">The sequence shown here is derived from an EMBL/GenBank/DDBJ whole genome shotgun (WGS) entry which is preliminary data.</text>
</comment>
<feature type="transmembrane region" description="Helical" evidence="6">
    <location>
        <begin position="240"/>
        <end position="257"/>
    </location>
</feature>
<comment type="similarity">
    <text evidence="2">Belongs to the EamA transporter family.</text>
</comment>
<organism evidence="8 9">
    <name type="scientific">Noviherbaspirillum denitrificans</name>
    <dbReference type="NCBI Taxonomy" id="1968433"/>
    <lineage>
        <taxon>Bacteria</taxon>
        <taxon>Pseudomonadati</taxon>
        <taxon>Pseudomonadota</taxon>
        <taxon>Betaproteobacteria</taxon>
        <taxon>Burkholderiales</taxon>
        <taxon>Oxalobacteraceae</taxon>
        <taxon>Noviherbaspirillum</taxon>
    </lineage>
</organism>
<evidence type="ECO:0000313" key="9">
    <source>
        <dbReference type="Proteomes" id="UP000197535"/>
    </source>
</evidence>
<evidence type="ECO:0000256" key="2">
    <source>
        <dbReference type="ARBA" id="ARBA00007362"/>
    </source>
</evidence>
<dbReference type="Proteomes" id="UP000197535">
    <property type="component" value="Unassembled WGS sequence"/>
</dbReference>
<evidence type="ECO:0000256" key="3">
    <source>
        <dbReference type="ARBA" id="ARBA00022692"/>
    </source>
</evidence>
<dbReference type="InterPro" id="IPR000620">
    <property type="entry name" value="EamA_dom"/>
</dbReference>
<feature type="transmembrane region" description="Helical" evidence="6">
    <location>
        <begin position="65"/>
        <end position="88"/>
    </location>
</feature>
<feature type="domain" description="EamA" evidence="7">
    <location>
        <begin position="149"/>
        <end position="279"/>
    </location>
</feature>
<dbReference type="Pfam" id="PF00892">
    <property type="entry name" value="EamA"/>
    <property type="match status" value="2"/>
</dbReference>
<feature type="transmembrane region" description="Helical" evidence="6">
    <location>
        <begin position="35"/>
        <end position="53"/>
    </location>
</feature>
<evidence type="ECO:0000256" key="4">
    <source>
        <dbReference type="ARBA" id="ARBA00022989"/>
    </source>
</evidence>
<feature type="domain" description="EamA" evidence="7">
    <location>
        <begin position="5"/>
        <end position="135"/>
    </location>
</feature>
<reference evidence="8 9" key="1">
    <citation type="submission" date="2016-02" db="EMBL/GenBank/DDBJ databases">
        <authorList>
            <person name="Wen L."/>
            <person name="He K."/>
            <person name="Yang H."/>
        </authorList>
    </citation>
    <scope>NUCLEOTIDE SEQUENCE [LARGE SCALE GENOMIC DNA]</scope>
    <source>
        <strain evidence="8 9">TSA40</strain>
    </source>
</reference>
<comment type="subcellular location">
    <subcellularLocation>
        <location evidence="1">Membrane</location>
        <topology evidence="1">Multi-pass membrane protein</topology>
    </subcellularLocation>
</comment>
<feature type="transmembrane region" description="Helical" evidence="6">
    <location>
        <begin position="208"/>
        <end position="228"/>
    </location>
</feature>
<feature type="transmembrane region" description="Helical" evidence="6">
    <location>
        <begin position="263"/>
        <end position="279"/>
    </location>
</feature>
<proteinExistence type="inferred from homology"/>
<evidence type="ECO:0000259" key="7">
    <source>
        <dbReference type="Pfam" id="PF00892"/>
    </source>
</evidence>
<name>A0A254TK33_9BURK</name>
<dbReference type="InterPro" id="IPR050638">
    <property type="entry name" value="AA-Vitamin_Transporters"/>
</dbReference>
<dbReference type="SUPFAM" id="SSF103481">
    <property type="entry name" value="Multidrug resistance efflux transporter EmrE"/>
    <property type="match status" value="2"/>
</dbReference>
<evidence type="ECO:0000256" key="6">
    <source>
        <dbReference type="SAM" id="Phobius"/>
    </source>
</evidence>
<feature type="transmembrane region" description="Helical" evidence="6">
    <location>
        <begin position="177"/>
        <end position="196"/>
    </location>
</feature>
<dbReference type="InterPro" id="IPR037185">
    <property type="entry name" value="EmrE-like"/>
</dbReference>
<evidence type="ECO:0000256" key="1">
    <source>
        <dbReference type="ARBA" id="ARBA00004141"/>
    </source>
</evidence>
<evidence type="ECO:0000256" key="5">
    <source>
        <dbReference type="ARBA" id="ARBA00023136"/>
    </source>
</evidence>
<gene>
    <name evidence="8" type="ORF">AYR66_17305</name>
</gene>
<dbReference type="EMBL" id="LSTO01000001">
    <property type="protein sequence ID" value="OWW20963.1"/>
    <property type="molecule type" value="Genomic_DNA"/>
</dbReference>
<keyword evidence="5 6" id="KW-0472">Membrane</keyword>
<keyword evidence="9" id="KW-1185">Reference proteome</keyword>
<feature type="transmembrane region" description="Helical" evidence="6">
    <location>
        <begin position="94"/>
        <end position="111"/>
    </location>
</feature>
<accession>A0A254TK33</accession>